<proteinExistence type="predicted"/>
<dbReference type="AlphaFoldDB" id="A0A1X6NZB5"/>
<evidence type="ECO:0000313" key="1">
    <source>
        <dbReference type="EMBL" id="OSX73944.1"/>
    </source>
</evidence>
<protein>
    <submittedName>
        <fullName evidence="1">Uncharacterized protein</fullName>
    </submittedName>
</protein>
<name>A0A1X6NZB5_PORUM</name>
<dbReference type="EMBL" id="KV918971">
    <property type="protein sequence ID" value="OSX73944.1"/>
    <property type="molecule type" value="Genomic_DNA"/>
</dbReference>
<sequence>MRTCRSTPWELLCEAAGATRQRTLLPRRRPASSRLFPPWPASSRLFPPQCSVGRFAGLGGL</sequence>
<organism evidence="1 2">
    <name type="scientific">Porphyra umbilicalis</name>
    <name type="common">Purple laver</name>
    <name type="synonym">Red alga</name>
    <dbReference type="NCBI Taxonomy" id="2786"/>
    <lineage>
        <taxon>Eukaryota</taxon>
        <taxon>Rhodophyta</taxon>
        <taxon>Bangiophyceae</taxon>
        <taxon>Bangiales</taxon>
        <taxon>Bangiaceae</taxon>
        <taxon>Porphyra</taxon>
    </lineage>
</organism>
<dbReference type="Proteomes" id="UP000218209">
    <property type="component" value="Unassembled WGS sequence"/>
</dbReference>
<keyword evidence="2" id="KW-1185">Reference proteome</keyword>
<gene>
    <name evidence="1" type="ORF">BU14_0317s0004</name>
</gene>
<evidence type="ECO:0000313" key="2">
    <source>
        <dbReference type="Proteomes" id="UP000218209"/>
    </source>
</evidence>
<accession>A0A1X6NZB5</accession>
<reference evidence="1 2" key="1">
    <citation type="submission" date="2017-03" db="EMBL/GenBank/DDBJ databases">
        <title>WGS assembly of Porphyra umbilicalis.</title>
        <authorList>
            <person name="Brawley S.H."/>
            <person name="Blouin N.A."/>
            <person name="Ficko-Blean E."/>
            <person name="Wheeler G.L."/>
            <person name="Lohr M."/>
            <person name="Goodson H.V."/>
            <person name="Jenkins J.W."/>
            <person name="Blaby-Haas C.E."/>
            <person name="Helliwell K.E."/>
            <person name="Chan C."/>
            <person name="Marriage T."/>
            <person name="Bhattacharya D."/>
            <person name="Klein A.S."/>
            <person name="Badis Y."/>
            <person name="Brodie J."/>
            <person name="Cao Y."/>
            <person name="Collen J."/>
            <person name="Dittami S.M."/>
            <person name="Gachon C.M."/>
            <person name="Green B.R."/>
            <person name="Karpowicz S."/>
            <person name="Kim J.W."/>
            <person name="Kudahl U."/>
            <person name="Lin S."/>
            <person name="Michel G."/>
            <person name="Mittag M."/>
            <person name="Olson B.J."/>
            <person name="Pangilinan J."/>
            <person name="Peng Y."/>
            <person name="Qiu H."/>
            <person name="Shu S."/>
            <person name="Singer J.T."/>
            <person name="Smith A.G."/>
            <person name="Sprecher B.N."/>
            <person name="Wagner V."/>
            <person name="Wang W."/>
            <person name="Wang Z.-Y."/>
            <person name="Yan J."/>
            <person name="Yarish C."/>
            <person name="Zoeuner-Riek S."/>
            <person name="Zhuang Y."/>
            <person name="Zou Y."/>
            <person name="Lindquist E.A."/>
            <person name="Grimwood J."/>
            <person name="Barry K."/>
            <person name="Rokhsar D.S."/>
            <person name="Schmutz J."/>
            <person name="Stiller J.W."/>
            <person name="Grossman A.R."/>
            <person name="Prochnik S.E."/>
        </authorList>
    </citation>
    <scope>NUCLEOTIDE SEQUENCE [LARGE SCALE GENOMIC DNA]</scope>
    <source>
        <strain evidence="1">4086291</strain>
    </source>
</reference>